<dbReference type="AlphaFoldDB" id="A8AYJ7"/>
<evidence type="ECO:0000256" key="1">
    <source>
        <dbReference type="ARBA" id="ARBA00022679"/>
    </source>
</evidence>
<protein>
    <submittedName>
        <fullName evidence="9">Transcription antiterminator BglG family</fullName>
    </submittedName>
</protein>
<dbReference type="PANTHER" id="PTHR30185:SF18">
    <property type="entry name" value="TRANSCRIPTIONAL REGULATOR MTLR"/>
    <property type="match status" value="1"/>
</dbReference>
<evidence type="ECO:0000259" key="6">
    <source>
        <dbReference type="PROSITE" id="PS51094"/>
    </source>
</evidence>
<dbReference type="InterPro" id="IPR002178">
    <property type="entry name" value="PTS_EIIA_type-2_dom"/>
</dbReference>
<accession>A8AYJ7</accession>
<dbReference type="InterPro" id="IPR003501">
    <property type="entry name" value="PTS_EIIB_2/3"/>
</dbReference>
<dbReference type="Pfam" id="PF00874">
    <property type="entry name" value="PRD"/>
    <property type="match status" value="2"/>
</dbReference>
<name>A8AYJ7_STRGC</name>
<dbReference type="PROSITE" id="PS51372">
    <property type="entry name" value="PRD_2"/>
    <property type="match status" value="2"/>
</dbReference>
<proteinExistence type="predicted"/>
<dbReference type="Pfam" id="PF05043">
    <property type="entry name" value="Mga"/>
    <property type="match status" value="1"/>
</dbReference>
<evidence type="ECO:0000256" key="2">
    <source>
        <dbReference type="ARBA" id="ARBA00022737"/>
    </source>
</evidence>
<evidence type="ECO:0000313" key="10">
    <source>
        <dbReference type="Proteomes" id="UP000001131"/>
    </source>
</evidence>
<dbReference type="GO" id="GO:0008982">
    <property type="term" value="F:protein-N(PI)-phosphohistidine-sugar phosphotransferase activity"/>
    <property type="evidence" value="ECO:0007669"/>
    <property type="project" value="InterPro"/>
</dbReference>
<dbReference type="Gene3D" id="1.10.1790.10">
    <property type="entry name" value="PRD domain"/>
    <property type="match status" value="2"/>
</dbReference>
<dbReference type="eggNOG" id="COG3711">
    <property type="taxonomic scope" value="Bacteria"/>
</dbReference>
<evidence type="ECO:0000313" key="9">
    <source>
        <dbReference type="EMBL" id="ABV09223.1"/>
    </source>
</evidence>
<dbReference type="GO" id="GO:0006355">
    <property type="term" value="P:regulation of DNA-templated transcription"/>
    <property type="evidence" value="ECO:0007669"/>
    <property type="project" value="InterPro"/>
</dbReference>
<dbReference type="Gene3D" id="1.10.10.10">
    <property type="entry name" value="Winged helix-like DNA-binding domain superfamily/Winged helix DNA-binding domain"/>
    <property type="match status" value="2"/>
</dbReference>
<gene>
    <name evidence="9" type="ordered locus">SGO_1579</name>
</gene>
<dbReference type="SUPFAM" id="SSF63520">
    <property type="entry name" value="PTS-regulatory domain, PRD"/>
    <property type="match status" value="2"/>
</dbReference>
<keyword evidence="4" id="KW-0010">Activator</keyword>
<dbReference type="GO" id="GO:0009401">
    <property type="term" value="P:phosphoenolpyruvate-dependent sugar phosphotransferase system"/>
    <property type="evidence" value="ECO:0007669"/>
    <property type="project" value="InterPro"/>
</dbReference>
<feature type="domain" description="PRD" evidence="8">
    <location>
        <begin position="297"/>
        <end position="404"/>
    </location>
</feature>
<organism evidence="9 10">
    <name type="scientific">Streptococcus gordonii (strain Challis / ATCC 35105 / BCRC 15272 / CH1 / DL1 / V288)</name>
    <dbReference type="NCBI Taxonomy" id="467705"/>
    <lineage>
        <taxon>Bacteria</taxon>
        <taxon>Bacillati</taxon>
        <taxon>Bacillota</taxon>
        <taxon>Bacilli</taxon>
        <taxon>Lactobacillales</taxon>
        <taxon>Streptococcaceae</taxon>
        <taxon>Streptococcus</taxon>
    </lineage>
</organism>
<dbReference type="KEGG" id="sgo:SGO_1579"/>
<dbReference type="SUPFAM" id="SSF52794">
    <property type="entry name" value="PTS system IIB component-like"/>
    <property type="match status" value="1"/>
</dbReference>
<dbReference type="Gene3D" id="3.40.50.2300">
    <property type="match status" value="1"/>
</dbReference>
<feature type="domain" description="PTS EIIB type-2" evidence="7">
    <location>
        <begin position="407"/>
        <end position="499"/>
    </location>
</feature>
<dbReference type="PROSITE" id="PS51094">
    <property type="entry name" value="PTS_EIIA_TYPE_2"/>
    <property type="match status" value="1"/>
</dbReference>
<dbReference type="PROSITE" id="PS51099">
    <property type="entry name" value="PTS_EIIB_TYPE_2"/>
    <property type="match status" value="1"/>
</dbReference>
<dbReference type="Gene3D" id="3.40.930.10">
    <property type="entry name" value="Mannitol-specific EII, Chain A"/>
    <property type="match status" value="1"/>
</dbReference>
<dbReference type="InterPro" id="IPR013011">
    <property type="entry name" value="PTS_EIIB_2"/>
</dbReference>
<dbReference type="InterPro" id="IPR007737">
    <property type="entry name" value="Mga_HTH"/>
</dbReference>
<dbReference type="EMBL" id="CP000725">
    <property type="protein sequence ID" value="ABV09223.1"/>
    <property type="molecule type" value="Genomic_DNA"/>
</dbReference>
<feature type="domain" description="PRD" evidence="8">
    <location>
        <begin position="186"/>
        <end position="292"/>
    </location>
</feature>
<evidence type="ECO:0000256" key="5">
    <source>
        <dbReference type="ARBA" id="ARBA00023163"/>
    </source>
</evidence>
<evidence type="ECO:0000259" key="7">
    <source>
        <dbReference type="PROSITE" id="PS51099"/>
    </source>
</evidence>
<dbReference type="InterPro" id="IPR036388">
    <property type="entry name" value="WH-like_DNA-bd_sf"/>
</dbReference>
<dbReference type="InterPro" id="IPR013196">
    <property type="entry name" value="HTH_11"/>
</dbReference>
<keyword evidence="5" id="KW-0804">Transcription</keyword>
<dbReference type="CDD" id="cd05568">
    <property type="entry name" value="PTS_IIB_bgl_like"/>
    <property type="match status" value="1"/>
</dbReference>
<keyword evidence="3" id="KW-0805">Transcription regulation</keyword>
<dbReference type="eggNOG" id="COG1762">
    <property type="taxonomic scope" value="Bacteria"/>
</dbReference>
<dbReference type="Pfam" id="PF00359">
    <property type="entry name" value="PTS_EIIA_2"/>
    <property type="match status" value="1"/>
</dbReference>
<evidence type="ECO:0000259" key="8">
    <source>
        <dbReference type="PROSITE" id="PS51372"/>
    </source>
</evidence>
<dbReference type="Pfam" id="PF08279">
    <property type="entry name" value="HTH_11"/>
    <property type="match status" value="1"/>
</dbReference>
<reference evidence="9 10" key="1">
    <citation type="journal article" date="2007" name="J. Bacteriol.">
        <title>Genome-wide transcriptional changes in Streptococcus gordonii in response to competence signaling peptide.</title>
        <authorList>
            <person name="Vickerman M.M."/>
            <person name="Iobst S."/>
            <person name="Jesionowski A.M."/>
            <person name="Gill S.R."/>
        </authorList>
    </citation>
    <scope>NUCLEOTIDE SEQUENCE [LARGE SCALE GENOMIC DNA]</scope>
    <source>
        <strain evidence="10">Challis / ATCC 35105 / BCRC 15272 / CH1 / DL1 / V288</strain>
    </source>
</reference>
<sequence length="662" mass="76859">MHQKEKMILQYLMDNADQYITSMELATHLTCSDRTVRNYLKSLVGMPTSQTGWKIIAKQGHGYRFIIDNKDVYQKFLQKEVLGEASTEAIEGIDDRYNYILNKLLFEQESIYFDDLADELYVSRSTLSSDFKKIRQDLSKYDLEIESKPKRGVYVTGDERNIRRFIIEFFFHDKFFQILHNYIKLEVSGRPISLEELTIIVLDECREGQLKLSDFVIQNLVIHIALSLKRIGEGFQIKQLDSWSMDEYREEGKIAEKILKRVYHSTGLKFPKEEVDYITLHLVSKGNLQTNKCEKEDVAQQIRKQLLFVLEQSNFTHEYPFKNDFQLIEGLVAHLSTLFVRLKNHVKMDNPLLAEIQNHYAGVLEMTGNILSAMPIFANEKLSADEVAYVALHFMTSLERLKEKQKFNILVICATGYGSAQMIKHRIDNELGNLVRIVDVIGYYEINDERLKNIDFIISSIDLSNLVFNIPVFTVSIFLNSDEIREIRHKISLLKPIKNYKLDQETNVVESDQERIFDAYFSPECFAVLNEVNKDQVIDSLLQRMSQGEDEQFVPKMKDLIEQREEMSSIVFSDTVAVPHPIKAYAKGHKIGVALVPEGVVWSPEYPKIKLVFLPSPSVFGNEDLSNLTSKIILLLEQEELQEQMINCQTFTDFKKLFLRIR</sequence>
<dbReference type="PANTHER" id="PTHR30185">
    <property type="entry name" value="CRYPTIC BETA-GLUCOSIDE BGL OPERON ANTITERMINATOR"/>
    <property type="match status" value="1"/>
</dbReference>
<keyword evidence="1" id="KW-0808">Transferase</keyword>
<dbReference type="HOGENOM" id="CLU_013442_5_0_9"/>
<keyword evidence="2" id="KW-0677">Repeat</keyword>
<dbReference type="InterPro" id="IPR036634">
    <property type="entry name" value="PRD_sf"/>
</dbReference>
<dbReference type="SUPFAM" id="SSF55804">
    <property type="entry name" value="Phoshotransferase/anion transport protein"/>
    <property type="match status" value="1"/>
</dbReference>
<evidence type="ECO:0000256" key="3">
    <source>
        <dbReference type="ARBA" id="ARBA00023015"/>
    </source>
</evidence>
<dbReference type="STRING" id="467705.SGO_1579"/>
<dbReference type="InterPro" id="IPR036095">
    <property type="entry name" value="PTS_EIIB-like_sf"/>
</dbReference>
<keyword evidence="10" id="KW-1185">Reference proteome</keyword>
<evidence type="ECO:0000256" key="4">
    <source>
        <dbReference type="ARBA" id="ARBA00023159"/>
    </source>
</evidence>
<dbReference type="InterPro" id="IPR016152">
    <property type="entry name" value="PTrfase/Anion_transptr"/>
</dbReference>
<dbReference type="Pfam" id="PF02302">
    <property type="entry name" value="PTS_IIB"/>
    <property type="match status" value="1"/>
</dbReference>
<dbReference type="InterPro" id="IPR050661">
    <property type="entry name" value="BglG_antiterminators"/>
</dbReference>
<dbReference type="Proteomes" id="UP000001131">
    <property type="component" value="Chromosome"/>
</dbReference>
<dbReference type="InterPro" id="IPR011608">
    <property type="entry name" value="PRD"/>
</dbReference>
<feature type="domain" description="PTS EIIA type-2" evidence="6">
    <location>
        <begin position="518"/>
        <end position="661"/>
    </location>
</feature>